<dbReference type="PANTHER" id="PTHR43798">
    <property type="entry name" value="MONOACYLGLYCEROL LIPASE"/>
    <property type="match status" value="1"/>
</dbReference>
<dbReference type="Proteomes" id="UP000622317">
    <property type="component" value="Unassembled WGS sequence"/>
</dbReference>
<dbReference type="GO" id="GO:0046464">
    <property type="term" value="P:acylglycerol catabolic process"/>
    <property type="evidence" value="ECO:0007669"/>
    <property type="project" value="TreeGrafter"/>
</dbReference>
<dbReference type="EMBL" id="JACYFG010000035">
    <property type="protein sequence ID" value="MBD5780197.1"/>
    <property type="molecule type" value="Genomic_DNA"/>
</dbReference>
<dbReference type="GO" id="GO:0016020">
    <property type="term" value="C:membrane"/>
    <property type="evidence" value="ECO:0007669"/>
    <property type="project" value="TreeGrafter"/>
</dbReference>
<dbReference type="InterPro" id="IPR029058">
    <property type="entry name" value="AB_hydrolase_fold"/>
</dbReference>
<reference evidence="2" key="1">
    <citation type="submission" date="2020-09" db="EMBL/GenBank/DDBJ databases">
        <title>Pelagicoccus enzymogenes sp. nov. with an EPS production, isolated from marine sediment.</title>
        <authorList>
            <person name="Feng X."/>
        </authorList>
    </citation>
    <scope>NUCLEOTIDE SEQUENCE</scope>
    <source>
        <strain evidence="2">NFK12</strain>
    </source>
</reference>
<dbReference type="RefSeq" id="WP_191617309.1">
    <property type="nucleotide sequence ID" value="NZ_JACYFG010000035.1"/>
</dbReference>
<name>A0A927F832_9BACT</name>
<organism evidence="2 3">
    <name type="scientific">Pelagicoccus enzymogenes</name>
    <dbReference type="NCBI Taxonomy" id="2773457"/>
    <lineage>
        <taxon>Bacteria</taxon>
        <taxon>Pseudomonadati</taxon>
        <taxon>Verrucomicrobiota</taxon>
        <taxon>Opitutia</taxon>
        <taxon>Puniceicoccales</taxon>
        <taxon>Pelagicoccaceae</taxon>
        <taxon>Pelagicoccus</taxon>
    </lineage>
</organism>
<dbReference type="AlphaFoldDB" id="A0A927F832"/>
<evidence type="ECO:0000259" key="1">
    <source>
        <dbReference type="Pfam" id="PF00561"/>
    </source>
</evidence>
<accession>A0A927F832</accession>
<dbReference type="PANTHER" id="PTHR43798:SF33">
    <property type="entry name" value="HYDROLASE, PUTATIVE (AFU_ORTHOLOGUE AFUA_2G14860)-RELATED"/>
    <property type="match status" value="1"/>
</dbReference>
<dbReference type="InterPro" id="IPR050266">
    <property type="entry name" value="AB_hydrolase_sf"/>
</dbReference>
<evidence type="ECO:0000313" key="2">
    <source>
        <dbReference type="EMBL" id="MBD5780197.1"/>
    </source>
</evidence>
<keyword evidence="2" id="KW-0378">Hydrolase</keyword>
<gene>
    <name evidence="2" type="ORF">IEN85_11905</name>
</gene>
<feature type="domain" description="AB hydrolase-1" evidence="1">
    <location>
        <begin position="75"/>
        <end position="325"/>
    </location>
</feature>
<dbReference type="GO" id="GO:0047372">
    <property type="term" value="F:monoacylglycerol lipase activity"/>
    <property type="evidence" value="ECO:0007669"/>
    <property type="project" value="TreeGrafter"/>
</dbReference>
<dbReference type="SUPFAM" id="SSF53474">
    <property type="entry name" value="alpha/beta-Hydrolases"/>
    <property type="match status" value="1"/>
</dbReference>
<proteinExistence type="predicted"/>
<dbReference type="InterPro" id="IPR000073">
    <property type="entry name" value="AB_hydrolase_1"/>
</dbReference>
<dbReference type="PRINTS" id="PR00111">
    <property type="entry name" value="ABHYDROLASE"/>
</dbReference>
<dbReference type="Pfam" id="PF00561">
    <property type="entry name" value="Abhydrolase_1"/>
    <property type="match status" value="1"/>
</dbReference>
<dbReference type="InterPro" id="IPR000639">
    <property type="entry name" value="Epox_hydrolase-like"/>
</dbReference>
<dbReference type="Gene3D" id="3.40.50.1820">
    <property type="entry name" value="alpha/beta hydrolase"/>
    <property type="match status" value="1"/>
</dbReference>
<keyword evidence="3" id="KW-1185">Reference proteome</keyword>
<sequence length="355" mass="40780">MRKNFFWPIPNVLLTIVAFTATLAAPFLSAQVENLRLENWEYPFPEYTYQFTSQLEEHEMVYMDVFPENAANGETVVLLHGKNFSGSYFEETALSLSNRGYRVIIPDQIGFGKSTKPENYHYTFQQLAINTMGLLQSLEIENAHVLGHSMGGMLATRFALLYPSYTKSLTLLNPIGLEDWKALGVPYLPVEAWYERELGKTAEKIKAYQLSSYYDGKWKPAYDPWVEQLASYLDSPDYARMAWNQALTYDMIFTQPVVYEFPKLEMPTLLIIGQRDRTALGKDLVSDEERAKLGNYPELGKKAQAAIPNSQLVELENVGHLPHIETFSRFIQPYSRFLAENAKPRKKRSPERIDQ</sequence>
<dbReference type="PRINTS" id="PR00412">
    <property type="entry name" value="EPOXHYDRLASE"/>
</dbReference>
<evidence type="ECO:0000313" key="3">
    <source>
        <dbReference type="Proteomes" id="UP000622317"/>
    </source>
</evidence>
<protein>
    <submittedName>
        <fullName evidence="2">Alpha/beta hydrolase</fullName>
    </submittedName>
</protein>
<comment type="caution">
    <text evidence="2">The sequence shown here is derived from an EMBL/GenBank/DDBJ whole genome shotgun (WGS) entry which is preliminary data.</text>
</comment>